<dbReference type="Proteomes" id="UP001180020">
    <property type="component" value="Unassembled WGS sequence"/>
</dbReference>
<keyword evidence="2" id="KW-1003">Cell membrane</keyword>
<gene>
    <name evidence="10" type="ORF">QJS10_CPB20g01957</name>
</gene>
<proteinExistence type="predicted"/>
<dbReference type="GO" id="GO:0098552">
    <property type="term" value="C:side of membrane"/>
    <property type="evidence" value="ECO:0007669"/>
    <property type="project" value="UniProtKB-KW"/>
</dbReference>
<organism evidence="10 11">
    <name type="scientific">Acorus calamus</name>
    <name type="common">Sweet flag</name>
    <dbReference type="NCBI Taxonomy" id="4465"/>
    <lineage>
        <taxon>Eukaryota</taxon>
        <taxon>Viridiplantae</taxon>
        <taxon>Streptophyta</taxon>
        <taxon>Embryophyta</taxon>
        <taxon>Tracheophyta</taxon>
        <taxon>Spermatophyta</taxon>
        <taxon>Magnoliopsida</taxon>
        <taxon>Liliopsida</taxon>
        <taxon>Acoraceae</taxon>
        <taxon>Acorus</taxon>
    </lineage>
</organism>
<dbReference type="FunFam" id="1.20.58.1040:FF:000001">
    <property type="entry name" value="Glucan endo-1,3-beta-glucosidase 4"/>
    <property type="match status" value="1"/>
</dbReference>
<evidence type="ECO:0000259" key="9">
    <source>
        <dbReference type="SMART" id="SM00768"/>
    </source>
</evidence>
<keyword evidence="3" id="KW-0449">Lipoprotein</keyword>
<dbReference type="GO" id="GO:0009506">
    <property type="term" value="C:plasmodesma"/>
    <property type="evidence" value="ECO:0007669"/>
    <property type="project" value="UniProtKB-ARBA"/>
</dbReference>
<keyword evidence="5" id="KW-0472">Membrane</keyword>
<dbReference type="InterPro" id="IPR012946">
    <property type="entry name" value="X8"/>
</dbReference>
<comment type="subcellular location">
    <subcellularLocation>
        <location evidence="1">Cell membrane</location>
        <topology evidence="1">Lipid-anchor</topology>
        <topology evidence="1">GPI-anchor</topology>
    </subcellularLocation>
</comment>
<accession>A0AAV9C9A7</accession>
<feature type="chain" id="PRO_5043451618" evidence="8">
    <location>
        <begin position="21"/>
        <end position="182"/>
    </location>
</feature>
<keyword evidence="11" id="KW-1185">Reference proteome</keyword>
<comment type="caution">
    <text evidence="10">The sequence shown here is derived from an EMBL/GenBank/DDBJ whole genome shotgun (WGS) entry which is preliminary data.</text>
</comment>
<reference evidence="10" key="2">
    <citation type="submission" date="2023-06" db="EMBL/GenBank/DDBJ databases">
        <authorList>
            <person name="Ma L."/>
            <person name="Liu K.-W."/>
            <person name="Li Z."/>
            <person name="Hsiao Y.-Y."/>
            <person name="Qi Y."/>
            <person name="Fu T."/>
            <person name="Tang G."/>
            <person name="Zhang D."/>
            <person name="Sun W.-H."/>
            <person name="Liu D.-K."/>
            <person name="Li Y."/>
            <person name="Chen G.-Z."/>
            <person name="Liu X.-D."/>
            <person name="Liao X.-Y."/>
            <person name="Jiang Y.-T."/>
            <person name="Yu X."/>
            <person name="Hao Y."/>
            <person name="Huang J."/>
            <person name="Zhao X.-W."/>
            <person name="Ke S."/>
            <person name="Chen Y.-Y."/>
            <person name="Wu W.-L."/>
            <person name="Hsu J.-L."/>
            <person name="Lin Y.-F."/>
            <person name="Huang M.-D."/>
            <person name="Li C.-Y."/>
            <person name="Huang L."/>
            <person name="Wang Z.-W."/>
            <person name="Zhao X."/>
            <person name="Zhong W.-Y."/>
            <person name="Peng D.-H."/>
            <person name="Ahmad S."/>
            <person name="Lan S."/>
            <person name="Zhang J.-S."/>
            <person name="Tsai W.-C."/>
            <person name="Van De Peer Y."/>
            <person name="Liu Z.-J."/>
        </authorList>
    </citation>
    <scope>NUCLEOTIDE SEQUENCE</scope>
    <source>
        <strain evidence="10">CP</strain>
        <tissue evidence="10">Leaves</tissue>
    </source>
</reference>
<feature type="domain" description="X8" evidence="9">
    <location>
        <begin position="45"/>
        <end position="130"/>
    </location>
</feature>
<dbReference type="AlphaFoldDB" id="A0AAV9C9A7"/>
<evidence type="ECO:0000256" key="6">
    <source>
        <dbReference type="ARBA" id="ARBA00023157"/>
    </source>
</evidence>
<evidence type="ECO:0000313" key="11">
    <source>
        <dbReference type="Proteomes" id="UP001180020"/>
    </source>
</evidence>
<dbReference type="EMBL" id="JAUJYO010000020">
    <property type="protein sequence ID" value="KAK1285396.1"/>
    <property type="molecule type" value="Genomic_DNA"/>
</dbReference>
<evidence type="ECO:0000313" key="10">
    <source>
        <dbReference type="EMBL" id="KAK1285396.1"/>
    </source>
</evidence>
<dbReference type="SMART" id="SM00768">
    <property type="entry name" value="X8"/>
    <property type="match status" value="1"/>
</dbReference>
<dbReference type="InterPro" id="IPR044788">
    <property type="entry name" value="X8_dom_prot"/>
</dbReference>
<evidence type="ECO:0000256" key="2">
    <source>
        <dbReference type="ARBA" id="ARBA00022475"/>
    </source>
</evidence>
<sequence length="182" mass="19021">MSPLLRLLFISITTTITIHSKIVDSQQSIPPPSDGGVGQFVPAELWCVAKNNAEDAVLQSAMDWACGQGGADCRPIQSGGPCFEPNNLQAHASFAFNDYFLKNGPSSQSCDFGGAAALTSLNPSSGSCVLPSSGSMKSGSMVGPTGLGGPMDENVAHVTKKERCWPVLVAVFVLLVTVSVYR</sequence>
<keyword evidence="7" id="KW-0325">Glycoprotein</keyword>
<keyword evidence="6" id="KW-1015">Disulfide bond</keyword>
<dbReference type="Pfam" id="PF07983">
    <property type="entry name" value="X8"/>
    <property type="match status" value="1"/>
</dbReference>
<dbReference type="PANTHER" id="PTHR31044:SF33">
    <property type="entry name" value="PLASMODESMATA CALLOSE-BINDING PROTEIN 5"/>
    <property type="match status" value="1"/>
</dbReference>
<evidence type="ECO:0000256" key="3">
    <source>
        <dbReference type="ARBA" id="ARBA00022622"/>
    </source>
</evidence>
<evidence type="ECO:0000256" key="7">
    <source>
        <dbReference type="ARBA" id="ARBA00023180"/>
    </source>
</evidence>
<evidence type="ECO:0000256" key="1">
    <source>
        <dbReference type="ARBA" id="ARBA00004609"/>
    </source>
</evidence>
<evidence type="ECO:0000256" key="4">
    <source>
        <dbReference type="ARBA" id="ARBA00022729"/>
    </source>
</evidence>
<dbReference type="Gene3D" id="1.20.58.1040">
    <property type="match status" value="1"/>
</dbReference>
<evidence type="ECO:0000256" key="8">
    <source>
        <dbReference type="SAM" id="SignalP"/>
    </source>
</evidence>
<reference evidence="10" key="1">
    <citation type="journal article" date="2023" name="Nat. Commun.">
        <title>Diploid and tetraploid genomes of Acorus and the evolution of monocots.</title>
        <authorList>
            <person name="Ma L."/>
            <person name="Liu K.W."/>
            <person name="Li Z."/>
            <person name="Hsiao Y.Y."/>
            <person name="Qi Y."/>
            <person name="Fu T."/>
            <person name="Tang G.D."/>
            <person name="Zhang D."/>
            <person name="Sun W.H."/>
            <person name="Liu D.K."/>
            <person name="Li Y."/>
            <person name="Chen G.Z."/>
            <person name="Liu X.D."/>
            <person name="Liao X.Y."/>
            <person name="Jiang Y.T."/>
            <person name="Yu X."/>
            <person name="Hao Y."/>
            <person name="Huang J."/>
            <person name="Zhao X.W."/>
            <person name="Ke S."/>
            <person name="Chen Y.Y."/>
            <person name="Wu W.L."/>
            <person name="Hsu J.L."/>
            <person name="Lin Y.F."/>
            <person name="Huang M.D."/>
            <person name="Li C.Y."/>
            <person name="Huang L."/>
            <person name="Wang Z.W."/>
            <person name="Zhao X."/>
            <person name="Zhong W.Y."/>
            <person name="Peng D.H."/>
            <person name="Ahmad S."/>
            <person name="Lan S."/>
            <person name="Zhang J.S."/>
            <person name="Tsai W.C."/>
            <person name="Van de Peer Y."/>
            <person name="Liu Z.J."/>
        </authorList>
    </citation>
    <scope>NUCLEOTIDE SEQUENCE</scope>
    <source>
        <strain evidence="10">CP</strain>
    </source>
</reference>
<evidence type="ECO:0000256" key="5">
    <source>
        <dbReference type="ARBA" id="ARBA00023136"/>
    </source>
</evidence>
<dbReference type="GO" id="GO:0005886">
    <property type="term" value="C:plasma membrane"/>
    <property type="evidence" value="ECO:0007669"/>
    <property type="project" value="UniProtKB-SubCell"/>
</dbReference>
<keyword evidence="4 8" id="KW-0732">Signal</keyword>
<name>A0AAV9C9A7_ACOCL</name>
<dbReference type="PANTHER" id="PTHR31044">
    <property type="entry name" value="BETA-1,3 GLUCANASE"/>
    <property type="match status" value="1"/>
</dbReference>
<keyword evidence="3" id="KW-0336">GPI-anchor</keyword>
<feature type="signal peptide" evidence="8">
    <location>
        <begin position="1"/>
        <end position="20"/>
    </location>
</feature>
<protein>
    <submittedName>
        <fullName evidence="10">Glucan endo-1,3-beta-glucosidase-like protein 1</fullName>
    </submittedName>
</protein>